<dbReference type="GO" id="GO:0004359">
    <property type="term" value="F:glutaminase activity"/>
    <property type="evidence" value="ECO:0007669"/>
    <property type="project" value="InterPro"/>
</dbReference>
<feature type="active site" description="Proton acceptor" evidence="9">
    <location>
        <position position="41"/>
    </location>
</feature>
<evidence type="ECO:0000256" key="4">
    <source>
        <dbReference type="ARBA" id="ARBA00022741"/>
    </source>
</evidence>
<dbReference type="InterPro" id="IPR036526">
    <property type="entry name" value="C-N_Hydrolase_sf"/>
</dbReference>
<evidence type="ECO:0000256" key="6">
    <source>
        <dbReference type="ARBA" id="ARBA00023027"/>
    </source>
</evidence>
<dbReference type="Pfam" id="PF00795">
    <property type="entry name" value="CN_hydrolase"/>
    <property type="match status" value="1"/>
</dbReference>
<evidence type="ECO:0000256" key="10">
    <source>
        <dbReference type="RuleBase" id="RU003811"/>
    </source>
</evidence>
<dbReference type="Gene3D" id="3.40.50.620">
    <property type="entry name" value="HUPs"/>
    <property type="match status" value="1"/>
</dbReference>
<dbReference type="EMBL" id="CP023004">
    <property type="protein sequence ID" value="AWI09163.1"/>
    <property type="molecule type" value="Genomic_DNA"/>
</dbReference>
<feature type="domain" description="CN hydrolase" evidence="11">
    <location>
        <begin position="1"/>
        <end position="255"/>
    </location>
</feature>
<dbReference type="RefSeq" id="WP_108826492.1">
    <property type="nucleotide sequence ID" value="NZ_CP023004.1"/>
</dbReference>
<evidence type="ECO:0000313" key="13">
    <source>
        <dbReference type="Proteomes" id="UP000244896"/>
    </source>
</evidence>
<dbReference type="InterPro" id="IPR022310">
    <property type="entry name" value="NAD/GMP_synthase"/>
</dbReference>
<comment type="similarity">
    <text evidence="2 7 8">In the C-terminal section; belongs to the NAD synthetase family.</text>
</comment>
<dbReference type="EC" id="6.3.5.1" evidence="7 8"/>
<dbReference type="GO" id="GO:0000257">
    <property type="term" value="F:nitrilase activity"/>
    <property type="evidence" value="ECO:0007669"/>
    <property type="project" value="UniProtKB-ARBA"/>
</dbReference>
<keyword evidence="4 7" id="KW-0547">Nucleotide-binding</keyword>
<dbReference type="OrthoDB" id="9803818at2"/>
<dbReference type="GO" id="GO:0005524">
    <property type="term" value="F:ATP binding"/>
    <property type="evidence" value="ECO:0007669"/>
    <property type="project" value="UniProtKB-UniRule"/>
</dbReference>
<comment type="similarity">
    <text evidence="10">Belongs to the NAD synthetase family.</text>
</comment>
<feature type="binding site" evidence="7">
    <location>
        <position position="191"/>
    </location>
    <ligand>
        <name>L-glutamine</name>
        <dbReference type="ChEBI" id="CHEBI:58359"/>
    </ligand>
</feature>
<comment type="catalytic activity">
    <reaction evidence="7 8">
        <text>deamido-NAD(+) + L-glutamine + ATP + H2O = L-glutamate + AMP + diphosphate + NAD(+) + H(+)</text>
        <dbReference type="Rhea" id="RHEA:24384"/>
        <dbReference type="ChEBI" id="CHEBI:15377"/>
        <dbReference type="ChEBI" id="CHEBI:15378"/>
        <dbReference type="ChEBI" id="CHEBI:29985"/>
        <dbReference type="ChEBI" id="CHEBI:30616"/>
        <dbReference type="ChEBI" id="CHEBI:33019"/>
        <dbReference type="ChEBI" id="CHEBI:57540"/>
        <dbReference type="ChEBI" id="CHEBI:58359"/>
        <dbReference type="ChEBI" id="CHEBI:58437"/>
        <dbReference type="ChEBI" id="CHEBI:456215"/>
        <dbReference type="EC" id="6.3.5.1"/>
    </reaction>
</comment>
<evidence type="ECO:0000256" key="3">
    <source>
        <dbReference type="ARBA" id="ARBA00022598"/>
    </source>
</evidence>
<dbReference type="GO" id="GO:0009435">
    <property type="term" value="P:NAD+ biosynthetic process"/>
    <property type="evidence" value="ECO:0007669"/>
    <property type="project" value="UniProtKB-UniRule"/>
</dbReference>
<dbReference type="InterPro" id="IPR003694">
    <property type="entry name" value="NAD_synthase"/>
</dbReference>
<evidence type="ECO:0000256" key="1">
    <source>
        <dbReference type="ARBA" id="ARBA00005188"/>
    </source>
</evidence>
<comment type="pathway">
    <text evidence="1 7 8">Cofactor biosynthesis; NAD(+) biosynthesis; NAD(+) from deamido-NAD(+) (L-Gln route): step 1/1.</text>
</comment>
<evidence type="ECO:0000259" key="11">
    <source>
        <dbReference type="PROSITE" id="PS50263"/>
    </source>
</evidence>
<accession>A0A2U8E2R9</accession>
<feature type="binding site" evidence="7">
    <location>
        <position position="392"/>
    </location>
    <ligand>
        <name>deamido-NAD(+)</name>
        <dbReference type="ChEBI" id="CHEBI:58437"/>
        <note>ligand shared between two neighboring subunits</note>
    </ligand>
</feature>
<feature type="binding site" evidence="7">
    <location>
        <position position="185"/>
    </location>
    <ligand>
        <name>L-glutamine</name>
        <dbReference type="ChEBI" id="CHEBI:58359"/>
    </ligand>
</feature>
<comment type="caution">
    <text evidence="7">Lacks conserved residue(s) required for the propagation of feature annotation.</text>
</comment>
<keyword evidence="13" id="KW-1185">Reference proteome</keyword>
<feature type="binding site" evidence="7">
    <location>
        <begin position="309"/>
        <end position="316"/>
    </location>
    <ligand>
        <name>ATP</name>
        <dbReference type="ChEBI" id="CHEBI:30616"/>
    </ligand>
</feature>
<dbReference type="PROSITE" id="PS00920">
    <property type="entry name" value="NITRIL_CHT_1"/>
    <property type="match status" value="1"/>
</dbReference>
<name>A0A2U8E2R9_9BACT</name>
<keyword evidence="5 7" id="KW-0067">ATP-binding</keyword>
<dbReference type="UniPathway" id="UPA00253">
    <property type="reaction ID" value="UER00334"/>
</dbReference>
<dbReference type="PIRSF" id="PIRSF006630">
    <property type="entry name" value="NADS_GAT"/>
    <property type="match status" value="1"/>
</dbReference>
<dbReference type="PROSITE" id="PS50263">
    <property type="entry name" value="CN_HYDROLASE"/>
    <property type="match status" value="1"/>
</dbReference>
<keyword evidence="6 7" id="KW-0520">NAD</keyword>
<reference evidence="12 13" key="1">
    <citation type="journal article" date="2018" name="Syst. Appl. Microbiol.">
        <title>Ereboglobus luteus gen. nov. sp. nov. from cockroach guts, and new insights into the oxygen relationship of the genera Opitutus and Didymococcus (Verrucomicrobia: Opitutaceae).</title>
        <authorList>
            <person name="Tegtmeier D."/>
            <person name="Belitz A."/>
            <person name="Radek R."/>
            <person name="Heimerl T."/>
            <person name="Brune A."/>
        </authorList>
    </citation>
    <scope>NUCLEOTIDE SEQUENCE [LARGE SCALE GENOMIC DNA]</scope>
    <source>
        <strain evidence="12 13">Ho45</strain>
    </source>
</reference>
<evidence type="ECO:0000256" key="8">
    <source>
        <dbReference type="PIRNR" id="PIRNR006630"/>
    </source>
</evidence>
<gene>
    <name evidence="7" type="primary">nadE</name>
    <name evidence="12" type="ORF">CKA38_07845</name>
</gene>
<evidence type="ECO:0000313" key="12">
    <source>
        <dbReference type="EMBL" id="AWI09163.1"/>
    </source>
</evidence>
<protein>
    <recommendedName>
        <fullName evidence="7 8">Glutamine-dependent NAD(+) synthetase</fullName>
        <ecNumber evidence="7 8">6.3.5.1</ecNumber>
    </recommendedName>
    <alternativeName>
        <fullName evidence="7 8">NAD(+) synthase [glutamine-hydrolyzing]</fullName>
    </alternativeName>
</protein>
<proteinExistence type="inferred from homology"/>
<feature type="binding site" evidence="7">
    <location>
        <position position="531"/>
    </location>
    <ligand>
        <name>deamido-NAD(+)</name>
        <dbReference type="ChEBI" id="CHEBI:58437"/>
        <note>ligand shared between two neighboring subunits</note>
    </ligand>
</feature>
<dbReference type="Pfam" id="PF02540">
    <property type="entry name" value="NAD_synthase"/>
    <property type="match status" value="1"/>
</dbReference>
<dbReference type="Proteomes" id="UP000244896">
    <property type="component" value="Chromosome"/>
</dbReference>
<feature type="binding site" evidence="7">
    <location>
        <position position="421"/>
    </location>
    <ligand>
        <name>deamido-NAD(+)</name>
        <dbReference type="ChEBI" id="CHEBI:58437"/>
        <note>ligand shared between two neighboring subunits</note>
    </ligand>
</feature>
<feature type="binding site" evidence="7">
    <location>
        <position position="118"/>
    </location>
    <ligand>
        <name>L-glutamine</name>
        <dbReference type="ChEBI" id="CHEBI:58359"/>
    </ligand>
</feature>
<keyword evidence="3 7" id="KW-0436">Ligase</keyword>
<dbReference type="CDD" id="cd00553">
    <property type="entry name" value="NAD_synthase"/>
    <property type="match status" value="1"/>
</dbReference>
<sequence>MRIGLAQINTIVGDLAGNRAKILDAYRALVARGAELVVFPELAVTGYPPRDLLFKRSFVPDNEDSLNEIAVQIGAVPALVGFVETNPSAEGRRFFNAAAFCHNGEITAIARKSLLPSYDVFDEDRYFEPADIPRIIHHNALRIGVTICEDLWKNPAIETARLYRANPVATLAAQNPDIAINLSASPWHYNKGRICEQLVTDAARAMRCPLVYVNAIGGNDELIFDGQSLVVDADGNISTRLAAFSEEMRIADCGLRNEKPPASSASPLASAIPHSELRIPHSNAAIFEALVLGLRDYAQKSGFKRAHIALSGGIDSALVAVIAVEALGAENVTGISLPSEISSQHSRDDARALAQNLGIRFETISIADAVAACETALAPSFAGRARDVAEENIQARIRGVLMMALSNKFGSLLLTTGNKSEIAVGYCTLYGDMCGGLAVISDVLKTQVYALSRWINRDREIIPQNTIDKIPSAELRPGQADQDSLPPYEILDALIQGYVEEGESRRELIARGFDAAVVNDIIRKIDLNEYKRKQAAPGLKITPLAFGVGRRIPIVQKYVS</sequence>
<dbReference type="CDD" id="cd07570">
    <property type="entry name" value="GAT_Gln-NAD-synth"/>
    <property type="match status" value="1"/>
</dbReference>
<evidence type="ECO:0000256" key="9">
    <source>
        <dbReference type="PROSITE-ProRule" id="PRU10139"/>
    </source>
</evidence>
<dbReference type="GO" id="GO:0005737">
    <property type="term" value="C:cytoplasm"/>
    <property type="evidence" value="ECO:0007669"/>
    <property type="project" value="InterPro"/>
</dbReference>
<dbReference type="InterPro" id="IPR014729">
    <property type="entry name" value="Rossmann-like_a/b/a_fold"/>
</dbReference>
<dbReference type="FunFam" id="3.40.50.620:FF:000106">
    <property type="entry name" value="Glutamine-dependent NAD(+) synthetase"/>
    <property type="match status" value="1"/>
</dbReference>
<evidence type="ECO:0000256" key="2">
    <source>
        <dbReference type="ARBA" id="ARBA00007145"/>
    </source>
</evidence>
<feature type="active site" description="Proton acceptor; for glutaminase activity" evidence="7">
    <location>
        <position position="41"/>
    </location>
</feature>
<organism evidence="12 13">
    <name type="scientific">Ereboglobus luteus</name>
    <dbReference type="NCBI Taxonomy" id="1796921"/>
    <lineage>
        <taxon>Bacteria</taxon>
        <taxon>Pseudomonadati</taxon>
        <taxon>Verrucomicrobiota</taxon>
        <taxon>Opitutia</taxon>
        <taxon>Opitutales</taxon>
        <taxon>Opitutaceae</taxon>
        <taxon>Ereboglobus</taxon>
    </lineage>
</organism>
<dbReference type="NCBIfam" id="TIGR00552">
    <property type="entry name" value="nadE"/>
    <property type="match status" value="1"/>
</dbReference>
<dbReference type="InterPro" id="IPR003010">
    <property type="entry name" value="C-N_Hydrolase"/>
</dbReference>
<feature type="active site" description="For glutaminase activity" evidence="7">
    <location>
        <position position="112"/>
    </location>
</feature>
<dbReference type="Gene3D" id="3.60.110.10">
    <property type="entry name" value="Carbon-nitrogen hydrolase"/>
    <property type="match status" value="1"/>
</dbReference>
<dbReference type="PANTHER" id="PTHR23090">
    <property type="entry name" value="NH 3 /GLUTAMINE-DEPENDENT NAD + SYNTHETASE"/>
    <property type="match status" value="1"/>
</dbReference>
<dbReference type="AlphaFoldDB" id="A0A2U8E2R9"/>
<dbReference type="InterPro" id="IPR014445">
    <property type="entry name" value="Gln-dep_NAD_synthase"/>
</dbReference>
<dbReference type="NCBIfam" id="NF010588">
    <property type="entry name" value="PRK13981.1"/>
    <property type="match status" value="1"/>
</dbReference>
<dbReference type="SUPFAM" id="SSF56317">
    <property type="entry name" value="Carbon-nitrogen hydrolase"/>
    <property type="match status" value="1"/>
</dbReference>
<feature type="active site" description="Nucleophile; for glutaminase activity" evidence="7">
    <location>
        <position position="148"/>
    </location>
</feature>
<evidence type="ECO:0000256" key="5">
    <source>
        <dbReference type="ARBA" id="ARBA00022840"/>
    </source>
</evidence>
<dbReference type="InterPro" id="IPR000132">
    <property type="entry name" value="Nitrilase/CN_hydratase_CS"/>
</dbReference>
<dbReference type="GO" id="GO:0008795">
    <property type="term" value="F:NAD+ synthase activity"/>
    <property type="evidence" value="ECO:0007669"/>
    <property type="project" value="UniProtKB-UniRule"/>
</dbReference>
<feature type="binding site" evidence="7">
    <location>
        <position position="416"/>
    </location>
    <ligand>
        <name>ATP</name>
        <dbReference type="ChEBI" id="CHEBI:30616"/>
    </ligand>
</feature>
<dbReference type="GO" id="GO:0003952">
    <property type="term" value="F:NAD+ synthase (glutamine-hydrolyzing) activity"/>
    <property type="evidence" value="ECO:0007669"/>
    <property type="project" value="UniProtKB-UniRule"/>
</dbReference>
<comment type="function">
    <text evidence="7">Catalyzes the ATP-dependent amidation of deamido-NAD to form NAD. Uses L-glutamine as a nitrogen source.</text>
</comment>
<dbReference type="HAMAP" id="MF_02090">
    <property type="entry name" value="NadE_glutamine_dep"/>
    <property type="match status" value="1"/>
</dbReference>
<dbReference type="KEGG" id="elut:CKA38_07845"/>
<evidence type="ECO:0000256" key="7">
    <source>
        <dbReference type="HAMAP-Rule" id="MF_02090"/>
    </source>
</evidence>
<dbReference type="PANTHER" id="PTHR23090:SF9">
    <property type="entry name" value="GLUTAMINE-DEPENDENT NAD(+) SYNTHETASE"/>
    <property type="match status" value="1"/>
</dbReference>
<dbReference type="SUPFAM" id="SSF52402">
    <property type="entry name" value="Adenine nucleotide alpha hydrolases-like"/>
    <property type="match status" value="1"/>
</dbReference>